<evidence type="ECO:0000313" key="1">
    <source>
        <dbReference type="EMBL" id="GBM88022.1"/>
    </source>
</evidence>
<protein>
    <submittedName>
        <fullName evidence="1">Uncharacterized protein</fullName>
    </submittedName>
</protein>
<dbReference type="EMBL" id="BGPR01003428">
    <property type="protein sequence ID" value="GBM88022.1"/>
    <property type="molecule type" value="Genomic_DNA"/>
</dbReference>
<sequence length="96" mass="10875">MRLFLLAPLAAGLFGGMRHELDRPNLADHLPHHSKPSYNLSLWRMEMDKKIVPPTAMISEANLEPHLPSKETNRLRPAFVDIKEKFLDGPGPPRSI</sequence>
<name>A0A4Y2JFG9_ARAVE</name>
<keyword evidence="2" id="KW-1185">Reference proteome</keyword>
<organism evidence="1 2">
    <name type="scientific">Araneus ventricosus</name>
    <name type="common">Orbweaver spider</name>
    <name type="synonym">Epeira ventricosa</name>
    <dbReference type="NCBI Taxonomy" id="182803"/>
    <lineage>
        <taxon>Eukaryota</taxon>
        <taxon>Metazoa</taxon>
        <taxon>Ecdysozoa</taxon>
        <taxon>Arthropoda</taxon>
        <taxon>Chelicerata</taxon>
        <taxon>Arachnida</taxon>
        <taxon>Araneae</taxon>
        <taxon>Araneomorphae</taxon>
        <taxon>Entelegynae</taxon>
        <taxon>Araneoidea</taxon>
        <taxon>Araneidae</taxon>
        <taxon>Araneus</taxon>
    </lineage>
</organism>
<gene>
    <name evidence="1" type="ORF">AVEN_149365_1</name>
</gene>
<proteinExistence type="predicted"/>
<dbReference type="Proteomes" id="UP000499080">
    <property type="component" value="Unassembled WGS sequence"/>
</dbReference>
<dbReference type="AlphaFoldDB" id="A0A4Y2JFG9"/>
<comment type="caution">
    <text evidence="1">The sequence shown here is derived from an EMBL/GenBank/DDBJ whole genome shotgun (WGS) entry which is preliminary data.</text>
</comment>
<reference evidence="1 2" key="1">
    <citation type="journal article" date="2019" name="Sci. Rep.">
        <title>Orb-weaving spider Araneus ventricosus genome elucidates the spidroin gene catalogue.</title>
        <authorList>
            <person name="Kono N."/>
            <person name="Nakamura H."/>
            <person name="Ohtoshi R."/>
            <person name="Moran D.A.P."/>
            <person name="Shinohara A."/>
            <person name="Yoshida Y."/>
            <person name="Fujiwara M."/>
            <person name="Mori M."/>
            <person name="Tomita M."/>
            <person name="Arakawa K."/>
        </authorList>
    </citation>
    <scope>NUCLEOTIDE SEQUENCE [LARGE SCALE GENOMIC DNA]</scope>
</reference>
<evidence type="ECO:0000313" key="2">
    <source>
        <dbReference type="Proteomes" id="UP000499080"/>
    </source>
</evidence>
<accession>A0A4Y2JFG9</accession>